<feature type="compositionally biased region" description="Polar residues" evidence="1">
    <location>
        <begin position="368"/>
        <end position="378"/>
    </location>
</feature>
<feature type="compositionally biased region" description="Acidic residues" evidence="1">
    <location>
        <begin position="170"/>
        <end position="179"/>
    </location>
</feature>
<dbReference type="Pfam" id="PF05861">
    <property type="entry name" value="PhnI"/>
    <property type="match status" value="1"/>
</dbReference>
<gene>
    <name evidence="2" type="ORF">SAMN02746041_01787</name>
</gene>
<accession>A0A1W1XI46</accession>
<evidence type="ECO:0000313" key="2">
    <source>
        <dbReference type="EMBL" id="SMC23639.1"/>
    </source>
</evidence>
<dbReference type="RefSeq" id="WP_084057530.1">
    <property type="nucleotide sequence ID" value="NZ_FWXF01000008.1"/>
</dbReference>
<dbReference type="GO" id="GO:0019634">
    <property type="term" value="P:organic phosphonate metabolic process"/>
    <property type="evidence" value="ECO:0007669"/>
    <property type="project" value="InterPro"/>
</dbReference>
<evidence type="ECO:0000256" key="1">
    <source>
        <dbReference type="SAM" id="MobiDB-lite"/>
    </source>
</evidence>
<dbReference type="EMBL" id="FWXF01000008">
    <property type="protein sequence ID" value="SMC23639.1"/>
    <property type="molecule type" value="Genomic_DNA"/>
</dbReference>
<sequence>MYVAAKGGEKAIANAHRFLAEKRRGNPQLPEMSVEQIREQLGLAVDRVMAEGSLYDRNLAALAVKQAQGDLVEAAFLLRAYRTTLPRFSPSPVVDTGSMRVLRRISAAYKDLPGGQVLGPTYDYSHRLLDFSLMEPEAFAANVVYLVDKMIALPSRIPRLTEIVGSDDLVETPQEEPDQDPPVPDITEEPLEFPASRSARLQALARGDEGFLLGLAYSAQRGFGFQGHPFVGEIRMGYVPVEVELPGEDVKVRIGSILVTECTMLSRAEETGGCPFGFVQGYGLVFGANERKAMAMALVDRALRSRELGEEVRYPAQDEEYVLRHCDNVESSGFVQHLKLPHYVDFQAELVHVRRRDVKKSQGADDQGPSSVGSAGEG</sequence>
<keyword evidence="3" id="KW-1185">Reference proteome</keyword>
<name>A0A1W1XI46_9BACT</name>
<feature type="region of interest" description="Disordered" evidence="1">
    <location>
        <begin position="170"/>
        <end position="189"/>
    </location>
</feature>
<evidence type="ECO:0000313" key="3">
    <source>
        <dbReference type="Proteomes" id="UP000192783"/>
    </source>
</evidence>
<dbReference type="OrthoDB" id="9790536at2"/>
<dbReference type="Proteomes" id="UP000192783">
    <property type="component" value="Unassembled WGS sequence"/>
</dbReference>
<reference evidence="2 3" key="1">
    <citation type="submission" date="2017-04" db="EMBL/GenBank/DDBJ databases">
        <authorList>
            <person name="Afonso C.L."/>
            <person name="Miller P.J."/>
            <person name="Scott M.A."/>
            <person name="Spackman E."/>
            <person name="Goraichik I."/>
            <person name="Dimitrov K.M."/>
            <person name="Suarez D.L."/>
            <person name="Swayne D.E."/>
        </authorList>
    </citation>
    <scope>NUCLEOTIDE SEQUENCE [LARGE SCALE GENOMIC DNA]</scope>
    <source>
        <strain evidence="2 3">DSM 13146</strain>
    </source>
</reference>
<dbReference type="InterPro" id="IPR008773">
    <property type="entry name" value="PhnI"/>
</dbReference>
<proteinExistence type="predicted"/>
<feature type="region of interest" description="Disordered" evidence="1">
    <location>
        <begin position="357"/>
        <end position="378"/>
    </location>
</feature>
<dbReference type="AlphaFoldDB" id="A0A1W1XI46"/>
<dbReference type="PIRSF" id="PIRSF007313">
    <property type="entry name" value="PhnI"/>
    <property type="match status" value="1"/>
</dbReference>
<organism evidence="2 3">
    <name type="scientific">Desulfacinum hydrothermale DSM 13146</name>
    <dbReference type="NCBI Taxonomy" id="1121390"/>
    <lineage>
        <taxon>Bacteria</taxon>
        <taxon>Pseudomonadati</taxon>
        <taxon>Thermodesulfobacteriota</taxon>
        <taxon>Syntrophobacteria</taxon>
        <taxon>Syntrophobacterales</taxon>
        <taxon>Syntrophobacteraceae</taxon>
        <taxon>Desulfacinum</taxon>
    </lineage>
</organism>
<dbReference type="STRING" id="1121390.SAMN02746041_01787"/>
<protein>
    <submittedName>
        <fullName evidence="2">Alpha-D-ribose 1-methylphosphonate 5-triphosphate synthase subunit PhnI</fullName>
    </submittedName>
</protein>